<dbReference type="Gene3D" id="1.20.1250.20">
    <property type="entry name" value="MFS general substrate transporter like domains"/>
    <property type="match status" value="2"/>
</dbReference>
<protein>
    <submittedName>
        <fullName evidence="2">Uncharacterized protein</fullName>
    </submittedName>
</protein>
<evidence type="ECO:0000256" key="1">
    <source>
        <dbReference type="SAM" id="Phobius"/>
    </source>
</evidence>
<feature type="transmembrane region" description="Helical" evidence="1">
    <location>
        <begin position="377"/>
        <end position="397"/>
    </location>
</feature>
<dbReference type="Pfam" id="PF07690">
    <property type="entry name" value="MFS_1"/>
    <property type="match status" value="1"/>
</dbReference>
<comment type="caution">
    <text evidence="2">The sequence shown here is derived from an EMBL/GenBank/DDBJ whole genome shotgun (WGS) entry which is preliminary data.</text>
</comment>
<feature type="transmembrane region" description="Helical" evidence="1">
    <location>
        <begin position="336"/>
        <end position="357"/>
    </location>
</feature>
<dbReference type="AlphaFoldDB" id="A0AAN7QC36"/>
<dbReference type="PANTHER" id="PTHR11360">
    <property type="entry name" value="MONOCARBOXYLATE TRANSPORTER"/>
    <property type="match status" value="1"/>
</dbReference>
<feature type="transmembrane region" description="Helical" evidence="1">
    <location>
        <begin position="403"/>
        <end position="423"/>
    </location>
</feature>
<feature type="transmembrane region" description="Helical" evidence="1">
    <location>
        <begin position="12"/>
        <end position="33"/>
    </location>
</feature>
<feature type="transmembrane region" description="Helical" evidence="1">
    <location>
        <begin position="53"/>
        <end position="73"/>
    </location>
</feature>
<dbReference type="InterPro" id="IPR050327">
    <property type="entry name" value="Proton-linked_MCT"/>
</dbReference>
<proteinExistence type="predicted"/>
<dbReference type="InterPro" id="IPR036259">
    <property type="entry name" value="MFS_trans_sf"/>
</dbReference>
<evidence type="ECO:0000313" key="2">
    <source>
        <dbReference type="EMBL" id="KAK4887735.1"/>
    </source>
</evidence>
<evidence type="ECO:0000313" key="3">
    <source>
        <dbReference type="Proteomes" id="UP001353858"/>
    </source>
</evidence>
<dbReference type="PROSITE" id="PS51257">
    <property type="entry name" value="PROKAR_LIPOPROTEIN"/>
    <property type="match status" value="1"/>
</dbReference>
<dbReference type="Proteomes" id="UP001353858">
    <property type="component" value="Unassembled WGS sequence"/>
</dbReference>
<feature type="transmembrane region" description="Helical" evidence="1">
    <location>
        <begin position="174"/>
        <end position="192"/>
    </location>
</feature>
<keyword evidence="3" id="KW-1185">Reference proteome</keyword>
<feature type="transmembrane region" description="Helical" evidence="1">
    <location>
        <begin position="140"/>
        <end position="162"/>
    </location>
</feature>
<sequence>MDQDKKNMDPPDGGYGWIIIIACILITTCVAPFQQCFGLIYERPFREMDISATTISFILNLYNSIMCILAFTAGPLLKKWNFKQIALAGCFASCTGITLTVFANSLGFLIVTFCLLQGIGIGFITQSVSLAKNVYFKKRLTLAMTCSVTGTGLLPIVMPQITTYLLNFYGTRNTILIFAAISYHSVIGALLLRPIKNKKSTNTTIEDIFVVSQQHRNETQSLTNKNNSVCSKIYKLLDLELFKDRSFVILVIGLSISYVAELNFNLINPFVLSQLSHLSTKDVALAMSVQATGDICGRLFLPLISFKFKCPSKIMFVVTLIGSCVGRAVLVCFSDVRVVVISISILLGLAKGGRAVYQSLVLPEYVSIETLPVATGFVMILNGVLSLALGPLIGLIHDVTGTYAYSLHSVSVLSMFCVVLLLLDNLFQKIIRKKTLHIQTRK</sequence>
<organism evidence="2 3">
    <name type="scientific">Aquatica leii</name>
    <dbReference type="NCBI Taxonomy" id="1421715"/>
    <lineage>
        <taxon>Eukaryota</taxon>
        <taxon>Metazoa</taxon>
        <taxon>Ecdysozoa</taxon>
        <taxon>Arthropoda</taxon>
        <taxon>Hexapoda</taxon>
        <taxon>Insecta</taxon>
        <taxon>Pterygota</taxon>
        <taxon>Neoptera</taxon>
        <taxon>Endopterygota</taxon>
        <taxon>Coleoptera</taxon>
        <taxon>Polyphaga</taxon>
        <taxon>Elateriformia</taxon>
        <taxon>Elateroidea</taxon>
        <taxon>Lampyridae</taxon>
        <taxon>Luciolinae</taxon>
        <taxon>Aquatica</taxon>
    </lineage>
</organism>
<keyword evidence="1" id="KW-1133">Transmembrane helix</keyword>
<dbReference type="PANTHER" id="PTHR11360:SF237">
    <property type="entry name" value="MONOCARBOXYLATE TRANSPORTER 12-B-LIKE PROTEIN"/>
    <property type="match status" value="1"/>
</dbReference>
<feature type="transmembrane region" description="Helical" evidence="1">
    <location>
        <begin position="108"/>
        <end position="128"/>
    </location>
</feature>
<accession>A0AAN7QC36</accession>
<dbReference type="InterPro" id="IPR011701">
    <property type="entry name" value="MFS"/>
</dbReference>
<reference evidence="3" key="1">
    <citation type="submission" date="2023-01" db="EMBL/GenBank/DDBJ databases">
        <title>Key to firefly adult light organ development and bioluminescence: homeobox transcription factors regulate luciferase expression and transportation to peroxisome.</title>
        <authorList>
            <person name="Fu X."/>
        </authorList>
    </citation>
    <scope>NUCLEOTIDE SEQUENCE [LARGE SCALE GENOMIC DNA]</scope>
</reference>
<dbReference type="EMBL" id="JARPUR010000001">
    <property type="protein sequence ID" value="KAK4887735.1"/>
    <property type="molecule type" value="Genomic_DNA"/>
</dbReference>
<name>A0AAN7QC36_9COLE</name>
<keyword evidence="1" id="KW-0812">Transmembrane</keyword>
<feature type="transmembrane region" description="Helical" evidence="1">
    <location>
        <begin position="313"/>
        <end position="330"/>
    </location>
</feature>
<gene>
    <name evidence="2" type="ORF">RN001_004006</name>
</gene>
<dbReference type="SUPFAM" id="SSF103473">
    <property type="entry name" value="MFS general substrate transporter"/>
    <property type="match status" value="1"/>
</dbReference>
<dbReference type="GO" id="GO:0008028">
    <property type="term" value="F:monocarboxylic acid transmembrane transporter activity"/>
    <property type="evidence" value="ECO:0007669"/>
    <property type="project" value="TreeGrafter"/>
</dbReference>
<keyword evidence="1" id="KW-0472">Membrane</keyword>
<feature type="transmembrane region" description="Helical" evidence="1">
    <location>
        <begin position="85"/>
        <end position="102"/>
    </location>
</feature>